<accession>A0A646P6L0</accession>
<dbReference type="EMBL" id="VOIX01000021">
    <property type="protein sequence ID" value="MRJ24121.1"/>
    <property type="molecule type" value="Genomic_DNA"/>
</dbReference>
<evidence type="ECO:0000313" key="6">
    <source>
        <dbReference type="Proteomes" id="UP000432048"/>
    </source>
</evidence>
<protein>
    <submittedName>
        <fullName evidence="5">MobA/MobL family protein</fullName>
    </submittedName>
</protein>
<comment type="similarity">
    <text evidence="1">Belongs to the MobA/MobL family.</text>
</comment>
<dbReference type="NCBIfam" id="NF041496">
    <property type="entry name" value="MobQ"/>
    <property type="match status" value="1"/>
</dbReference>
<evidence type="ECO:0000313" key="5">
    <source>
        <dbReference type="EMBL" id="MRJ24121.1"/>
    </source>
</evidence>
<keyword evidence="2" id="KW-0184">Conjugation</keyword>
<feature type="domain" description="MobA/MobL protein" evidence="4">
    <location>
        <begin position="7"/>
        <end position="221"/>
    </location>
</feature>
<name>A0A646P6L0_9PSED</name>
<evidence type="ECO:0000256" key="3">
    <source>
        <dbReference type="SAM" id="MobiDB-lite"/>
    </source>
</evidence>
<evidence type="ECO:0000259" key="4">
    <source>
        <dbReference type="Pfam" id="PF03389"/>
    </source>
</evidence>
<organism evidence="5 6">
    <name type="scientific">Pseudomonas haemolytica</name>
    <dbReference type="NCBI Taxonomy" id="2600065"/>
    <lineage>
        <taxon>Bacteria</taxon>
        <taxon>Pseudomonadati</taxon>
        <taxon>Pseudomonadota</taxon>
        <taxon>Gammaproteobacteria</taxon>
        <taxon>Pseudomonadales</taxon>
        <taxon>Pseudomonadaceae</taxon>
        <taxon>Pseudomonas</taxon>
    </lineage>
</organism>
<evidence type="ECO:0000256" key="1">
    <source>
        <dbReference type="ARBA" id="ARBA00010873"/>
    </source>
</evidence>
<proteinExistence type="inferred from homology"/>
<reference evidence="5 6" key="1">
    <citation type="submission" date="2019-08" db="EMBL/GenBank/DDBJ databases">
        <title>Pseudomonas haemolytica sp. nov. isolated from raw milk and skim milk concentrate.</title>
        <authorList>
            <person name="Hofmann K."/>
            <person name="Huptas C."/>
            <person name="Doll E."/>
            <person name="Scherer S."/>
            <person name="Wenning M."/>
        </authorList>
    </citation>
    <scope>NUCLEOTIDE SEQUENCE [LARGE SCALE GENOMIC DNA]</scope>
    <source>
        <strain evidence="5 6">DSM 108988</strain>
    </source>
</reference>
<gene>
    <name evidence="5" type="ORF">FRT60_27975</name>
</gene>
<sequence length="446" mass="50639">MARSAGRSSVAAAAYRSGSELVDQRTGLIHDYTRRAGVESAEILMPDGGTADRSELWNAAEAAEKRKDSRTAREWIVGLPAELGEAGRKELARDFARELAERYRVAVDVAIHRPDQEGDQRNHHAHILMTTREVSRGVDGIELGNKTALELGDKDRAKAGIEGRSAHDIEQLRERWADLTNRALEREGRAERIDHRSLAAQGIDREATTHLGAVATDMERRGKASDRGDGNRQVMANNVERERVSAQIIDLAAERERRRPVEKTKTAAEIRQDIEQYKRRHGRPAFMDAADVAAQSSPVTTAYAKVRDLTQERNEAQARKYQAMVEIEEWSERHPMRAKMAAIGLNKPDYLVERENAVKAANTALEALPAKIEQADKAYLQIRREETAKIKAQYQPQREWVANAERLAAERERIERAERLETAKRENDKRDPERERSRSRNFPRER</sequence>
<evidence type="ECO:0000256" key="2">
    <source>
        <dbReference type="ARBA" id="ARBA00022971"/>
    </source>
</evidence>
<comment type="caution">
    <text evidence="5">The sequence shown here is derived from an EMBL/GenBank/DDBJ whole genome shotgun (WGS) entry which is preliminary data.</text>
</comment>
<feature type="region of interest" description="Disordered" evidence="3">
    <location>
        <begin position="415"/>
        <end position="446"/>
    </location>
</feature>
<dbReference type="InterPro" id="IPR005053">
    <property type="entry name" value="MobA_MobL"/>
</dbReference>
<dbReference type="Gene3D" id="3.30.930.30">
    <property type="match status" value="1"/>
</dbReference>
<dbReference type="Proteomes" id="UP000432048">
    <property type="component" value="Unassembled WGS sequence"/>
</dbReference>
<dbReference type="AlphaFoldDB" id="A0A646P6L0"/>
<dbReference type="Pfam" id="PF03389">
    <property type="entry name" value="MobA_MobL"/>
    <property type="match status" value="1"/>
</dbReference>